<gene>
    <name evidence="2" type="ORF">BM221_004367</name>
</gene>
<evidence type="ECO:0000256" key="1">
    <source>
        <dbReference type="SAM" id="MobiDB-lite"/>
    </source>
</evidence>
<feature type="compositionally biased region" description="Basic and acidic residues" evidence="1">
    <location>
        <begin position="52"/>
        <end position="63"/>
    </location>
</feature>
<dbReference type="Proteomes" id="UP000235728">
    <property type="component" value="Unassembled WGS sequence"/>
</dbReference>
<organism evidence="2 3">
    <name type="scientific">Beauveria bassiana</name>
    <name type="common">White muscardine disease fungus</name>
    <name type="synonym">Tritirachium shiotae</name>
    <dbReference type="NCBI Taxonomy" id="176275"/>
    <lineage>
        <taxon>Eukaryota</taxon>
        <taxon>Fungi</taxon>
        <taxon>Dikarya</taxon>
        <taxon>Ascomycota</taxon>
        <taxon>Pezizomycotina</taxon>
        <taxon>Sordariomycetes</taxon>
        <taxon>Hypocreomycetidae</taxon>
        <taxon>Hypocreales</taxon>
        <taxon>Cordycipitaceae</taxon>
        <taxon>Beauveria</taxon>
    </lineage>
</organism>
<proteinExistence type="predicted"/>
<sequence>MGEDVDGQASLEATTRCCRGKLHRSEQIKELWFRSAKKNSAQEPEEPYGGADWKKSEEGSYRA</sequence>
<evidence type="ECO:0000313" key="2">
    <source>
        <dbReference type="EMBL" id="PMB69720.1"/>
    </source>
</evidence>
<evidence type="ECO:0000313" key="3">
    <source>
        <dbReference type="Proteomes" id="UP000235728"/>
    </source>
</evidence>
<comment type="caution">
    <text evidence="2">The sequence shown here is derived from an EMBL/GenBank/DDBJ whole genome shotgun (WGS) entry which is preliminary data.</text>
</comment>
<dbReference type="EMBL" id="MRVG01000004">
    <property type="protein sequence ID" value="PMB69720.1"/>
    <property type="molecule type" value="Genomic_DNA"/>
</dbReference>
<name>A0A2N6NR17_BEABA</name>
<accession>A0A2N6NR17</accession>
<feature type="region of interest" description="Disordered" evidence="1">
    <location>
        <begin position="34"/>
        <end position="63"/>
    </location>
</feature>
<reference evidence="2 3" key="1">
    <citation type="journal article" date="2016" name="Appl. Microbiol. Biotechnol.">
        <title>Characterization of T-DNA insertion mutants with decreased virulence in the entomopathogenic fungus Beauveria bassiana JEF-007.</title>
        <authorList>
            <person name="Kim S."/>
            <person name="Lee S.J."/>
            <person name="Nai Y.S."/>
            <person name="Yu J.S."/>
            <person name="Lee M.R."/>
            <person name="Yang Y.T."/>
            <person name="Kim J.S."/>
        </authorList>
    </citation>
    <scope>NUCLEOTIDE SEQUENCE [LARGE SCALE GENOMIC DNA]</scope>
    <source>
        <strain evidence="2 3">JEF-007</strain>
    </source>
</reference>
<dbReference type="AlphaFoldDB" id="A0A2N6NR17"/>
<protein>
    <submittedName>
        <fullName evidence="2">Uncharacterized protein</fullName>
    </submittedName>
</protein>